<feature type="region of interest" description="Disordered" evidence="9">
    <location>
        <begin position="685"/>
        <end position="731"/>
    </location>
</feature>
<feature type="compositionally biased region" description="Basic and acidic residues" evidence="9">
    <location>
        <begin position="692"/>
        <end position="703"/>
    </location>
</feature>
<evidence type="ECO:0000256" key="6">
    <source>
        <dbReference type="ARBA" id="ARBA00023136"/>
    </source>
</evidence>
<name>A0A0D2J316_9EURO</name>
<proteinExistence type="predicted"/>
<dbReference type="RefSeq" id="XP_013277167.1">
    <property type="nucleotide sequence ID" value="XM_013421713.1"/>
</dbReference>
<keyword evidence="6 10" id="KW-0472">Membrane</keyword>
<dbReference type="GO" id="GO:0003677">
    <property type="term" value="F:DNA binding"/>
    <property type="evidence" value="ECO:0007669"/>
    <property type="project" value="UniProtKB-KW"/>
</dbReference>
<keyword evidence="5" id="KW-0238">DNA-binding</keyword>
<dbReference type="AlphaFoldDB" id="A0A0D2J316"/>
<dbReference type="GO" id="GO:0008270">
    <property type="term" value="F:zinc ion binding"/>
    <property type="evidence" value="ECO:0007669"/>
    <property type="project" value="InterPro"/>
</dbReference>
<protein>
    <recommendedName>
        <fullName evidence="11">Zn(2)-C6 fungal-type domain-containing protein</fullName>
    </recommendedName>
</protein>
<dbReference type="GO" id="GO:0016020">
    <property type="term" value="C:membrane"/>
    <property type="evidence" value="ECO:0007669"/>
    <property type="project" value="UniProtKB-SubCell"/>
</dbReference>
<dbReference type="Gene3D" id="4.10.240.10">
    <property type="entry name" value="Zn(2)-C6 fungal-type DNA-binding domain"/>
    <property type="match status" value="1"/>
</dbReference>
<feature type="transmembrane region" description="Helical" evidence="10">
    <location>
        <begin position="535"/>
        <end position="552"/>
    </location>
</feature>
<keyword evidence="8" id="KW-0539">Nucleus</keyword>
<evidence type="ECO:0000256" key="3">
    <source>
        <dbReference type="ARBA" id="ARBA00022989"/>
    </source>
</evidence>
<evidence type="ECO:0000256" key="7">
    <source>
        <dbReference type="ARBA" id="ARBA00023163"/>
    </source>
</evidence>
<evidence type="ECO:0000313" key="13">
    <source>
        <dbReference type="Proteomes" id="UP000053617"/>
    </source>
</evidence>
<dbReference type="STRING" id="1442369.A0A0D2J316"/>
<sequence>MRPKSVPMQRRPHKKSRNGCYSCKSRRIKCGEEKPQCENCIDLKRECMYPSSQISMPKPEIALSTHYFSLRDLQYFHHFLQAAVPHLPLGSGKMWNEDIPRLAYHRPYLMHALLGLGAFHLGAMSLEQESCHREALDHRIYAIQGLNSAMSESSQESNESGAILAACYALTFQSVYLADGMIDFIVFVRGCYLAANTFRGGGLITGLPNRHLDIVAPELARMPKANVSELQRGLTGLEQISSLLKTPPELKFYHGIKGVLTGLMESSRLGYTRFISLYDMWTTQENLEALINPHNAIMQLMLFFYLLESIMLAPFTPWDFPEASLNGDIQTKSYCQYDPEPKVRNHLPHSSNGGISATKIGMNAMTLVASSLDPAASPYRAMRIVFNTAANANFAPKSNLFDKVLHYQDRSNMKCDLVAAREDDSIAWVYCPSFGAAVLFAVLFGLSTILHIIQAVNFRKKFCWVIIMAGLWETAGFAVRSYSAKQFRGLGHFIPQQLLIILAPLWVNAFVYMVAGRMIYFLIPEKKVFGISAHRLTLIFVILDIFAFLVQGSSSSLMTSDDYDTIRIGIDIYMAGVGVQELFIVLFTILAARFQWHMNQIERVHPVRHRWRSLLYPLYVALGLITVRIIFRLVEYTDGEYSYVARYEAFFYCLEALPMVVSLAMFNVWHPAMVLVGPESEFPKRVKKSRAEKKMEKEKEKAQKNSRKGKARGRVDGLGAAGDADGIEMRI</sequence>
<feature type="transmembrane region" description="Helical" evidence="10">
    <location>
        <begin position="499"/>
        <end position="523"/>
    </location>
</feature>
<reference evidence="12 13" key="1">
    <citation type="submission" date="2015-01" db="EMBL/GenBank/DDBJ databases">
        <title>The Genome Sequence of Rhinocladiella mackenzie CBS 650.93.</title>
        <authorList>
            <consortium name="The Broad Institute Genomics Platform"/>
            <person name="Cuomo C."/>
            <person name="de Hoog S."/>
            <person name="Gorbushina A."/>
            <person name="Stielow B."/>
            <person name="Teixiera M."/>
            <person name="Abouelleil A."/>
            <person name="Chapman S.B."/>
            <person name="Priest M."/>
            <person name="Young S.K."/>
            <person name="Wortman J."/>
            <person name="Nusbaum C."/>
            <person name="Birren B."/>
        </authorList>
    </citation>
    <scope>NUCLEOTIDE SEQUENCE [LARGE SCALE GENOMIC DNA]</scope>
    <source>
        <strain evidence="12 13">CBS 650.93</strain>
    </source>
</reference>
<evidence type="ECO:0000313" key="12">
    <source>
        <dbReference type="EMBL" id="KIX10031.1"/>
    </source>
</evidence>
<dbReference type="GO" id="GO:0000981">
    <property type="term" value="F:DNA-binding transcription factor activity, RNA polymerase II-specific"/>
    <property type="evidence" value="ECO:0007669"/>
    <property type="project" value="InterPro"/>
</dbReference>
<dbReference type="InterPro" id="IPR007568">
    <property type="entry name" value="RTA1"/>
</dbReference>
<dbReference type="InterPro" id="IPR036864">
    <property type="entry name" value="Zn2-C6_fun-type_DNA-bd_sf"/>
</dbReference>
<dbReference type="EMBL" id="KN847475">
    <property type="protein sequence ID" value="KIX10031.1"/>
    <property type="molecule type" value="Genomic_DNA"/>
</dbReference>
<keyword evidence="13" id="KW-1185">Reference proteome</keyword>
<keyword evidence="2 10" id="KW-0812">Transmembrane</keyword>
<dbReference type="PANTHER" id="PTHR31465">
    <property type="entry name" value="PROTEIN RTA1-RELATED"/>
    <property type="match status" value="1"/>
</dbReference>
<feature type="transmembrane region" description="Helical" evidence="10">
    <location>
        <begin position="427"/>
        <end position="450"/>
    </location>
</feature>
<dbReference type="VEuPathDB" id="FungiDB:Z518_01112"/>
<keyword evidence="7" id="KW-0804">Transcription</keyword>
<feature type="transmembrane region" description="Helical" evidence="10">
    <location>
        <begin position="462"/>
        <end position="479"/>
    </location>
</feature>
<organism evidence="12 13">
    <name type="scientific">Rhinocladiella mackenziei CBS 650.93</name>
    <dbReference type="NCBI Taxonomy" id="1442369"/>
    <lineage>
        <taxon>Eukaryota</taxon>
        <taxon>Fungi</taxon>
        <taxon>Dikarya</taxon>
        <taxon>Ascomycota</taxon>
        <taxon>Pezizomycotina</taxon>
        <taxon>Eurotiomycetes</taxon>
        <taxon>Chaetothyriomycetidae</taxon>
        <taxon>Chaetothyriales</taxon>
        <taxon>Herpotrichiellaceae</taxon>
        <taxon>Rhinocladiella</taxon>
    </lineage>
</organism>
<dbReference type="Pfam" id="PF00172">
    <property type="entry name" value="Zn_clus"/>
    <property type="match status" value="1"/>
</dbReference>
<dbReference type="PROSITE" id="PS50048">
    <property type="entry name" value="ZN2_CY6_FUNGAL_2"/>
    <property type="match status" value="1"/>
</dbReference>
<evidence type="ECO:0000256" key="2">
    <source>
        <dbReference type="ARBA" id="ARBA00022692"/>
    </source>
</evidence>
<dbReference type="CDD" id="cd00067">
    <property type="entry name" value="GAL4"/>
    <property type="match status" value="1"/>
</dbReference>
<dbReference type="InterPro" id="IPR021858">
    <property type="entry name" value="Fun_TF"/>
</dbReference>
<evidence type="ECO:0000256" key="5">
    <source>
        <dbReference type="ARBA" id="ARBA00023125"/>
    </source>
</evidence>
<dbReference type="PANTHER" id="PTHR31465:SF15">
    <property type="entry name" value="LIPID TRANSPORTER ATNI-RELATED"/>
    <property type="match status" value="1"/>
</dbReference>
<gene>
    <name evidence="12" type="ORF">Z518_01112</name>
</gene>
<dbReference type="Proteomes" id="UP000053617">
    <property type="component" value="Unassembled WGS sequence"/>
</dbReference>
<dbReference type="Pfam" id="PF11951">
    <property type="entry name" value="Fungal_trans_2"/>
    <property type="match status" value="1"/>
</dbReference>
<evidence type="ECO:0000256" key="9">
    <source>
        <dbReference type="SAM" id="MobiDB-lite"/>
    </source>
</evidence>
<evidence type="ECO:0000256" key="10">
    <source>
        <dbReference type="SAM" id="Phobius"/>
    </source>
</evidence>
<comment type="subcellular location">
    <subcellularLocation>
        <location evidence="1">Membrane</location>
        <topology evidence="1">Multi-pass membrane protein</topology>
    </subcellularLocation>
</comment>
<dbReference type="InterPro" id="IPR001138">
    <property type="entry name" value="Zn2Cys6_DnaBD"/>
</dbReference>
<feature type="transmembrane region" description="Helical" evidence="10">
    <location>
        <begin position="613"/>
        <end position="634"/>
    </location>
</feature>
<dbReference type="PROSITE" id="PS00463">
    <property type="entry name" value="ZN2_CY6_FUNGAL_1"/>
    <property type="match status" value="1"/>
</dbReference>
<accession>A0A0D2J316</accession>
<keyword evidence="3 10" id="KW-1133">Transmembrane helix</keyword>
<evidence type="ECO:0000256" key="4">
    <source>
        <dbReference type="ARBA" id="ARBA00023015"/>
    </source>
</evidence>
<feature type="transmembrane region" description="Helical" evidence="10">
    <location>
        <begin position="649"/>
        <end position="669"/>
    </location>
</feature>
<evidence type="ECO:0000259" key="11">
    <source>
        <dbReference type="PROSITE" id="PS50048"/>
    </source>
</evidence>
<dbReference type="SMART" id="SM00066">
    <property type="entry name" value="GAL4"/>
    <property type="match status" value="1"/>
</dbReference>
<dbReference type="GeneID" id="25289183"/>
<feature type="domain" description="Zn(2)-C6 fungal-type" evidence="11">
    <location>
        <begin position="19"/>
        <end position="49"/>
    </location>
</feature>
<dbReference type="Pfam" id="PF04479">
    <property type="entry name" value="RTA1"/>
    <property type="match status" value="1"/>
</dbReference>
<keyword evidence="4" id="KW-0805">Transcription regulation</keyword>
<dbReference type="HOGENOM" id="CLU_379039_0_0_1"/>
<evidence type="ECO:0000256" key="8">
    <source>
        <dbReference type="ARBA" id="ARBA00023242"/>
    </source>
</evidence>
<dbReference type="OrthoDB" id="5384040at2759"/>
<dbReference type="SUPFAM" id="SSF57701">
    <property type="entry name" value="Zn2/Cys6 DNA-binding domain"/>
    <property type="match status" value="1"/>
</dbReference>
<evidence type="ECO:0000256" key="1">
    <source>
        <dbReference type="ARBA" id="ARBA00004141"/>
    </source>
</evidence>
<feature type="transmembrane region" description="Helical" evidence="10">
    <location>
        <begin position="572"/>
        <end position="592"/>
    </location>
</feature>